<keyword evidence="2" id="KW-1185">Reference proteome</keyword>
<gene>
    <name evidence="1" type="ORF">SAMN05216302_10201</name>
</gene>
<dbReference type="AlphaFoldDB" id="A0A1I4D7Q6"/>
<proteinExistence type="predicted"/>
<evidence type="ECO:0000313" key="1">
    <source>
        <dbReference type="EMBL" id="SFK89804.1"/>
    </source>
</evidence>
<organism evidence="1 2">
    <name type="scientific">Nitrosomonas aestuarii</name>
    <dbReference type="NCBI Taxonomy" id="52441"/>
    <lineage>
        <taxon>Bacteria</taxon>
        <taxon>Pseudomonadati</taxon>
        <taxon>Pseudomonadota</taxon>
        <taxon>Betaproteobacteria</taxon>
        <taxon>Nitrosomonadales</taxon>
        <taxon>Nitrosomonadaceae</taxon>
        <taxon>Nitrosomonas</taxon>
    </lineage>
</organism>
<dbReference type="Proteomes" id="UP000199533">
    <property type="component" value="Unassembled WGS sequence"/>
</dbReference>
<sequence>MPISRRIILMIIMLWLPLQSTTAAVISLCAAEKEREVIKQAALTSGNVISLPCAQEKHSSGGNGKTIMATVSDQHHTHKPLIQEISDKTVSNLQCNDVLCQINYTTLVLSIVDPISFSSSGYVPSFASGFVSFVPEQMQRPPIS</sequence>
<evidence type="ECO:0000313" key="2">
    <source>
        <dbReference type="Proteomes" id="UP000199533"/>
    </source>
</evidence>
<reference evidence="2" key="1">
    <citation type="submission" date="2016-10" db="EMBL/GenBank/DDBJ databases">
        <authorList>
            <person name="Varghese N."/>
            <person name="Submissions S."/>
        </authorList>
    </citation>
    <scope>NUCLEOTIDE SEQUENCE [LARGE SCALE GENOMIC DNA]</scope>
    <source>
        <strain evidence="2">Nm69</strain>
    </source>
</reference>
<name>A0A1I4D7Q6_9PROT</name>
<accession>A0A1I4D7Q6</accession>
<protein>
    <submittedName>
        <fullName evidence="1">Uncharacterized protein</fullName>
    </submittedName>
</protein>
<dbReference type="EMBL" id="FOSP01000020">
    <property type="protein sequence ID" value="SFK89804.1"/>
    <property type="molecule type" value="Genomic_DNA"/>
</dbReference>